<organism evidence="2 3">
    <name type="scientific">Dorea longicatena</name>
    <dbReference type="NCBI Taxonomy" id="88431"/>
    <lineage>
        <taxon>Bacteria</taxon>
        <taxon>Bacillati</taxon>
        <taxon>Bacillota</taxon>
        <taxon>Clostridia</taxon>
        <taxon>Lachnospirales</taxon>
        <taxon>Lachnospiraceae</taxon>
        <taxon>Dorea</taxon>
    </lineage>
</organism>
<dbReference type="Proteomes" id="UP000095597">
    <property type="component" value="Unassembled WGS sequence"/>
</dbReference>
<reference evidence="2 3" key="1">
    <citation type="submission" date="2015-09" db="EMBL/GenBank/DDBJ databases">
        <authorList>
            <consortium name="Pathogen Informatics"/>
        </authorList>
    </citation>
    <scope>NUCLEOTIDE SEQUENCE [LARGE SCALE GENOMIC DNA]</scope>
    <source>
        <strain evidence="2 3">2789STDY5834961</strain>
    </source>
</reference>
<dbReference type="AlphaFoldDB" id="A0A173RGZ2"/>
<feature type="region of interest" description="Disordered" evidence="1">
    <location>
        <begin position="30"/>
        <end position="52"/>
    </location>
</feature>
<protein>
    <submittedName>
        <fullName evidence="2">Uncharacterized protein</fullName>
    </submittedName>
</protein>
<dbReference type="OrthoDB" id="5297106at2"/>
<dbReference type="SUPFAM" id="SSF47598">
    <property type="entry name" value="Ribbon-helix-helix"/>
    <property type="match status" value="1"/>
</dbReference>
<dbReference type="Gene3D" id="1.10.1220.10">
    <property type="entry name" value="Met repressor-like"/>
    <property type="match status" value="1"/>
</dbReference>
<dbReference type="EMBL" id="CYXO01000002">
    <property type="protein sequence ID" value="CUM76909.1"/>
    <property type="molecule type" value="Genomic_DNA"/>
</dbReference>
<evidence type="ECO:0000313" key="2">
    <source>
        <dbReference type="EMBL" id="CUM76909.1"/>
    </source>
</evidence>
<sequence>MAKTAKHDVFDMSDDIARIKRTKSVEVSDVGDSGNDLSYTTGKGSQRRVAKDTDKMVNVRVSKELHRRFRMESIDRGESMNLLIVRAMVDYADRNDF</sequence>
<evidence type="ECO:0000313" key="3">
    <source>
        <dbReference type="Proteomes" id="UP000095597"/>
    </source>
</evidence>
<name>A0A173RGZ2_9FIRM</name>
<evidence type="ECO:0000256" key="1">
    <source>
        <dbReference type="SAM" id="MobiDB-lite"/>
    </source>
</evidence>
<gene>
    <name evidence="2" type="ORF">ERS852573_00448</name>
</gene>
<dbReference type="Pfam" id="PF05534">
    <property type="entry name" value="HicB"/>
    <property type="match status" value="1"/>
</dbReference>
<dbReference type="InterPro" id="IPR008651">
    <property type="entry name" value="Uncharacterised_HicB"/>
</dbReference>
<accession>A0A173RGZ2</accession>
<proteinExistence type="predicted"/>
<dbReference type="GO" id="GO:0006355">
    <property type="term" value="P:regulation of DNA-templated transcription"/>
    <property type="evidence" value="ECO:0007669"/>
    <property type="project" value="InterPro"/>
</dbReference>
<dbReference type="InterPro" id="IPR013321">
    <property type="entry name" value="Arc_rbn_hlx_hlx"/>
</dbReference>
<feature type="compositionally biased region" description="Polar residues" evidence="1">
    <location>
        <begin position="35"/>
        <end position="44"/>
    </location>
</feature>
<dbReference type="RefSeq" id="WP_055213508.1">
    <property type="nucleotide sequence ID" value="NZ_CYXO01000002.1"/>
</dbReference>
<dbReference type="InterPro" id="IPR010985">
    <property type="entry name" value="Ribbon_hlx_hlx"/>
</dbReference>